<dbReference type="RefSeq" id="WP_119750486.1">
    <property type="nucleotide sequence ID" value="NZ_QVRA01000045.1"/>
</dbReference>
<name>A0A418YJZ3_9SPHN</name>
<dbReference type="EMBL" id="QVRA01000045">
    <property type="protein sequence ID" value="RJG51150.1"/>
    <property type="molecule type" value="Genomic_DNA"/>
</dbReference>
<evidence type="ECO:0000313" key="7">
    <source>
        <dbReference type="Proteomes" id="UP000283469"/>
    </source>
</evidence>
<keyword evidence="4" id="KW-1133">Transmembrane helix</keyword>
<dbReference type="GO" id="GO:0006352">
    <property type="term" value="P:DNA-templated transcription initiation"/>
    <property type="evidence" value="ECO:0007669"/>
    <property type="project" value="InterPro"/>
</dbReference>
<dbReference type="InterPro" id="IPR000792">
    <property type="entry name" value="Tscrpt_reg_LuxR_C"/>
</dbReference>
<dbReference type="PANTHER" id="PTHR44688:SF16">
    <property type="entry name" value="DNA-BINDING TRANSCRIPTIONAL ACTIVATOR DEVR_DOSR"/>
    <property type="match status" value="1"/>
</dbReference>
<keyword evidence="2" id="KW-0238">DNA-binding</keyword>
<keyword evidence="4" id="KW-0472">Membrane</keyword>
<dbReference type="CDD" id="cd06170">
    <property type="entry name" value="LuxR_C_like"/>
    <property type="match status" value="1"/>
</dbReference>
<evidence type="ECO:0000256" key="1">
    <source>
        <dbReference type="ARBA" id="ARBA00023015"/>
    </source>
</evidence>
<keyword evidence="1" id="KW-0805">Transcription regulation</keyword>
<protein>
    <submittedName>
        <fullName evidence="6">LuxR family transcriptional regulator</fullName>
    </submittedName>
</protein>
<proteinExistence type="predicted"/>
<evidence type="ECO:0000256" key="3">
    <source>
        <dbReference type="ARBA" id="ARBA00023163"/>
    </source>
</evidence>
<comment type="caution">
    <text evidence="6">The sequence shown here is derived from an EMBL/GenBank/DDBJ whole genome shotgun (WGS) entry which is preliminary data.</text>
</comment>
<keyword evidence="4" id="KW-0812">Transmembrane</keyword>
<dbReference type="PROSITE" id="PS50043">
    <property type="entry name" value="HTH_LUXR_2"/>
    <property type="match status" value="1"/>
</dbReference>
<dbReference type="GO" id="GO:0003677">
    <property type="term" value="F:DNA binding"/>
    <property type="evidence" value="ECO:0007669"/>
    <property type="project" value="UniProtKB-KW"/>
</dbReference>
<keyword evidence="7" id="KW-1185">Reference proteome</keyword>
<dbReference type="PANTHER" id="PTHR44688">
    <property type="entry name" value="DNA-BINDING TRANSCRIPTIONAL ACTIVATOR DEVR_DOSR"/>
    <property type="match status" value="1"/>
</dbReference>
<reference evidence="6 7" key="1">
    <citation type="submission" date="2018-08" db="EMBL/GenBank/DDBJ databases">
        <title>Sphingobium sp. EO9.</title>
        <authorList>
            <person name="Park Y."/>
            <person name="Kim K.H."/>
            <person name="Jeon C.O."/>
        </authorList>
    </citation>
    <scope>NUCLEOTIDE SEQUENCE [LARGE SCALE GENOMIC DNA]</scope>
    <source>
        <strain evidence="6 7">EO9</strain>
    </source>
</reference>
<dbReference type="InterPro" id="IPR016032">
    <property type="entry name" value="Sig_transdc_resp-reg_C-effctor"/>
</dbReference>
<sequence>MMNKPPVPPDIAVFRTRLASLTGRQRQCLVLVAQGYSSKEIASRLGNSSGRVDKHIYEARGKLGGIGRQQAARLVAAYEADRTEISPGAQKIGAQSLVLPIPAASGQSDSTDDQVDADIADADLLATQQEGYHGLVRFPLMGNFLPFRTSGRPDNDLTSNMTLIALAIMATLALVMAGSAASLLSALDALARH</sequence>
<dbReference type="InterPro" id="IPR036388">
    <property type="entry name" value="WH-like_DNA-bd_sf"/>
</dbReference>
<evidence type="ECO:0000256" key="2">
    <source>
        <dbReference type="ARBA" id="ARBA00023125"/>
    </source>
</evidence>
<accession>A0A418YJZ3</accession>
<dbReference type="AlphaFoldDB" id="A0A418YJZ3"/>
<evidence type="ECO:0000256" key="4">
    <source>
        <dbReference type="SAM" id="Phobius"/>
    </source>
</evidence>
<gene>
    <name evidence="6" type="ORF">D0Z70_23210</name>
</gene>
<evidence type="ECO:0000313" key="6">
    <source>
        <dbReference type="EMBL" id="RJG51150.1"/>
    </source>
</evidence>
<dbReference type="Gene3D" id="1.10.10.10">
    <property type="entry name" value="Winged helix-like DNA-binding domain superfamily/Winged helix DNA-binding domain"/>
    <property type="match status" value="1"/>
</dbReference>
<dbReference type="OrthoDB" id="7474933at2"/>
<feature type="transmembrane region" description="Helical" evidence="4">
    <location>
        <begin position="163"/>
        <end position="187"/>
    </location>
</feature>
<keyword evidence="3" id="KW-0804">Transcription</keyword>
<organism evidence="6 7">
    <name type="scientific">Sphingobium terrigena</name>
    <dbReference type="NCBI Taxonomy" id="2304063"/>
    <lineage>
        <taxon>Bacteria</taxon>
        <taxon>Pseudomonadati</taxon>
        <taxon>Pseudomonadota</taxon>
        <taxon>Alphaproteobacteria</taxon>
        <taxon>Sphingomonadales</taxon>
        <taxon>Sphingomonadaceae</taxon>
        <taxon>Sphingobium</taxon>
    </lineage>
</organism>
<dbReference type="Proteomes" id="UP000283469">
    <property type="component" value="Unassembled WGS sequence"/>
</dbReference>
<dbReference type="PRINTS" id="PR00038">
    <property type="entry name" value="HTHLUXR"/>
</dbReference>
<feature type="domain" description="HTH luxR-type" evidence="5">
    <location>
        <begin position="14"/>
        <end position="79"/>
    </location>
</feature>
<dbReference type="SMART" id="SM00421">
    <property type="entry name" value="HTH_LUXR"/>
    <property type="match status" value="1"/>
</dbReference>
<dbReference type="InterPro" id="IPR013249">
    <property type="entry name" value="RNA_pol_sigma70_r4_t2"/>
</dbReference>
<dbReference type="Pfam" id="PF08281">
    <property type="entry name" value="Sigma70_r4_2"/>
    <property type="match status" value="1"/>
</dbReference>
<evidence type="ECO:0000259" key="5">
    <source>
        <dbReference type="PROSITE" id="PS50043"/>
    </source>
</evidence>
<dbReference type="GO" id="GO:0016987">
    <property type="term" value="F:sigma factor activity"/>
    <property type="evidence" value="ECO:0007669"/>
    <property type="project" value="InterPro"/>
</dbReference>
<dbReference type="SUPFAM" id="SSF46894">
    <property type="entry name" value="C-terminal effector domain of the bipartite response regulators"/>
    <property type="match status" value="1"/>
</dbReference>